<dbReference type="AlphaFoldDB" id="A0A4U5NDZ0"/>
<keyword evidence="1" id="KW-0433">Leucine-rich repeat</keyword>
<dbReference type="SUPFAM" id="SSF52058">
    <property type="entry name" value="L domain-like"/>
    <property type="match status" value="2"/>
</dbReference>
<dbReference type="OrthoDB" id="2187496at2759"/>
<dbReference type="InterPro" id="IPR001478">
    <property type="entry name" value="PDZ"/>
</dbReference>
<dbReference type="Proteomes" id="UP000298663">
    <property type="component" value="Unassembled WGS sequence"/>
</dbReference>
<dbReference type="Pfam" id="PF23598">
    <property type="entry name" value="LRR_14"/>
    <property type="match status" value="1"/>
</dbReference>
<dbReference type="InterPro" id="IPR032675">
    <property type="entry name" value="LRR_dom_sf"/>
</dbReference>
<comment type="caution">
    <text evidence="5">The sequence shown here is derived from an EMBL/GenBank/DDBJ whole genome shotgun (WGS) entry which is preliminary data.</text>
</comment>
<dbReference type="GO" id="GO:0043113">
    <property type="term" value="P:receptor clustering"/>
    <property type="evidence" value="ECO:0007669"/>
    <property type="project" value="TreeGrafter"/>
</dbReference>
<evidence type="ECO:0000313" key="5">
    <source>
        <dbReference type="EMBL" id="TKR80852.1"/>
    </source>
</evidence>
<dbReference type="EMBL" id="AZBU02000004">
    <property type="protein sequence ID" value="TKR80852.1"/>
    <property type="molecule type" value="Genomic_DNA"/>
</dbReference>
<dbReference type="GO" id="GO:0019901">
    <property type="term" value="F:protein kinase binding"/>
    <property type="evidence" value="ECO:0007669"/>
    <property type="project" value="TreeGrafter"/>
</dbReference>
<evidence type="ECO:0000256" key="2">
    <source>
        <dbReference type="ARBA" id="ARBA00022737"/>
    </source>
</evidence>
<reference evidence="5 6" key="2">
    <citation type="journal article" date="2019" name="G3 (Bethesda)">
        <title>Hybrid Assembly of the Genome of the Entomopathogenic Nematode Steinernema carpocapsae Identifies the X-Chromosome.</title>
        <authorList>
            <person name="Serra L."/>
            <person name="Macchietto M."/>
            <person name="Macias-Munoz A."/>
            <person name="McGill C.J."/>
            <person name="Rodriguez I.M."/>
            <person name="Rodriguez B."/>
            <person name="Murad R."/>
            <person name="Mortazavi A."/>
        </authorList>
    </citation>
    <scope>NUCLEOTIDE SEQUENCE [LARGE SCALE GENOMIC DNA]</scope>
    <source>
        <strain evidence="5 6">ALL</strain>
    </source>
</reference>
<evidence type="ECO:0000313" key="6">
    <source>
        <dbReference type="Proteomes" id="UP000298663"/>
    </source>
</evidence>
<dbReference type="SUPFAM" id="SSF50156">
    <property type="entry name" value="PDZ domain-like"/>
    <property type="match status" value="1"/>
</dbReference>
<dbReference type="InterPro" id="IPR003591">
    <property type="entry name" value="Leu-rich_rpt_typical-subtyp"/>
</dbReference>
<sequence>MRFFCIPLFACQRRVESLDYGASNLEEVPEGIERHAAHLRELFLDTNEIKELPKSIFLCKKLERLTLQGNRLTMVPPEIGDLKYLVELNLEGNDIMDLPESLGKCSFLSILALSRNMTITTFPAAITELRTLTELSLNNTNLTELPKQIENLVNLEFLELRENELRDDSIPATIKNLKSLRHFDLGENKLTFLPDEVGELSELRVLIVDENEIRRIPDEVTFCKHLEELDASKNQISVLPDAIGDLTELSELRLGSNQLESLPNSIGRLKKLTILNVEENELEGLNQAIGGCIQLNDLYANSNKITSLPSTIGHLVNLKNLHIDNNRLQDLPSVIGYCKSLSVLSLRSNGITSIPMEIGKLESLTVLDLCGNRLQHLPFTITVPSKLRALWLSLSQTQPKMTLTEAKDPVTHIRVYTCVLLPQTDSNGDEISRCSGVGPRVQFDSSDFEDEPGPSGRLVRRGTPHKKVKKDVAKKEEEPLKVMEFKEPAKSILKTRKKVESEASDEDVDVQMESLREEDLMVEDLNCEEAAYEQPTEQATSLQQGEGLLDENADYGISIMESKNSCVRVDIAVERGNDGEIGWSIMGGSESPPVKNNDTGIYVTKVVTDGPAFKAGIRQGDRLVSVNGNSLEGITHGQAVDLLQVPEDVMLFVVLRDYESVMLDEIEVEEVTVESTNSVRTSFMRPETVCYVNIETSVYEPEQPIKIETFKALAASLEEIPPRAVSSPLPSLLPSPPEHSAKRVPPPVAPKPSKDVFVLRNSTLIRRFESLRPRSALKRL</sequence>
<dbReference type="GO" id="GO:0098609">
    <property type="term" value="P:cell-cell adhesion"/>
    <property type="evidence" value="ECO:0007669"/>
    <property type="project" value="TreeGrafter"/>
</dbReference>
<proteinExistence type="predicted"/>
<dbReference type="PANTHER" id="PTHR23119">
    <property type="entry name" value="DISCS LARGE"/>
    <property type="match status" value="1"/>
</dbReference>
<protein>
    <recommendedName>
        <fullName evidence="4">PDZ domain-containing protein</fullName>
    </recommendedName>
</protein>
<dbReference type="InterPro" id="IPR055414">
    <property type="entry name" value="LRR_R13L4/SHOC2-like"/>
</dbReference>
<dbReference type="InterPro" id="IPR050614">
    <property type="entry name" value="Synaptic_Scaffolding_LAP-MAGUK"/>
</dbReference>
<dbReference type="PANTHER" id="PTHR23119:SF44">
    <property type="entry name" value="PROTEIN LAP4"/>
    <property type="match status" value="1"/>
</dbReference>
<dbReference type="GO" id="GO:0097120">
    <property type="term" value="P:receptor localization to synapse"/>
    <property type="evidence" value="ECO:0007669"/>
    <property type="project" value="TreeGrafter"/>
</dbReference>
<dbReference type="STRING" id="34508.A0A4U5NDZ0"/>
<dbReference type="PROSITE" id="PS51450">
    <property type="entry name" value="LRR"/>
    <property type="match status" value="2"/>
</dbReference>
<dbReference type="SMART" id="SM00228">
    <property type="entry name" value="PDZ"/>
    <property type="match status" value="1"/>
</dbReference>
<dbReference type="PROSITE" id="PS50106">
    <property type="entry name" value="PDZ"/>
    <property type="match status" value="1"/>
</dbReference>
<dbReference type="Pfam" id="PF00595">
    <property type="entry name" value="PDZ"/>
    <property type="match status" value="1"/>
</dbReference>
<dbReference type="GO" id="GO:0045197">
    <property type="term" value="P:establishment or maintenance of epithelial cell apical/basal polarity"/>
    <property type="evidence" value="ECO:0007669"/>
    <property type="project" value="TreeGrafter"/>
</dbReference>
<keyword evidence="6" id="KW-1185">Reference proteome</keyword>
<feature type="domain" description="PDZ" evidence="4">
    <location>
        <begin position="570"/>
        <end position="658"/>
    </location>
</feature>
<dbReference type="SMART" id="SM00364">
    <property type="entry name" value="LRR_BAC"/>
    <property type="match status" value="10"/>
</dbReference>
<organism evidence="5 6">
    <name type="scientific">Steinernema carpocapsae</name>
    <name type="common">Entomopathogenic nematode</name>
    <dbReference type="NCBI Taxonomy" id="34508"/>
    <lineage>
        <taxon>Eukaryota</taxon>
        <taxon>Metazoa</taxon>
        <taxon>Ecdysozoa</taxon>
        <taxon>Nematoda</taxon>
        <taxon>Chromadorea</taxon>
        <taxon>Rhabditida</taxon>
        <taxon>Tylenchina</taxon>
        <taxon>Panagrolaimomorpha</taxon>
        <taxon>Strongyloidoidea</taxon>
        <taxon>Steinernematidae</taxon>
        <taxon>Steinernema</taxon>
    </lineage>
</organism>
<dbReference type="InterPro" id="IPR036034">
    <property type="entry name" value="PDZ_sf"/>
</dbReference>
<evidence type="ECO:0000259" key="4">
    <source>
        <dbReference type="PROSITE" id="PS50106"/>
    </source>
</evidence>
<dbReference type="Gene3D" id="2.30.42.10">
    <property type="match status" value="1"/>
</dbReference>
<reference evidence="5 6" key="1">
    <citation type="journal article" date="2015" name="Genome Biol.">
        <title>Comparative genomics of Steinernema reveals deeply conserved gene regulatory networks.</title>
        <authorList>
            <person name="Dillman A.R."/>
            <person name="Macchietto M."/>
            <person name="Porter C.F."/>
            <person name="Rogers A."/>
            <person name="Williams B."/>
            <person name="Antoshechkin I."/>
            <person name="Lee M.M."/>
            <person name="Goodwin Z."/>
            <person name="Lu X."/>
            <person name="Lewis E.E."/>
            <person name="Goodrich-Blair H."/>
            <person name="Stock S.P."/>
            <person name="Adams B.J."/>
            <person name="Sternberg P.W."/>
            <person name="Mortazavi A."/>
        </authorList>
    </citation>
    <scope>NUCLEOTIDE SEQUENCE [LARGE SCALE GENOMIC DNA]</scope>
    <source>
        <strain evidence="5 6">ALL</strain>
    </source>
</reference>
<keyword evidence="2" id="KW-0677">Repeat</keyword>
<dbReference type="SMART" id="SM00369">
    <property type="entry name" value="LRR_TYP"/>
    <property type="match status" value="11"/>
</dbReference>
<evidence type="ECO:0000256" key="3">
    <source>
        <dbReference type="SAM" id="MobiDB-lite"/>
    </source>
</evidence>
<dbReference type="GO" id="GO:0030054">
    <property type="term" value="C:cell junction"/>
    <property type="evidence" value="ECO:0007669"/>
    <property type="project" value="TreeGrafter"/>
</dbReference>
<dbReference type="GO" id="GO:0016323">
    <property type="term" value="C:basolateral plasma membrane"/>
    <property type="evidence" value="ECO:0007669"/>
    <property type="project" value="TreeGrafter"/>
</dbReference>
<dbReference type="Pfam" id="PF13855">
    <property type="entry name" value="LRR_8"/>
    <property type="match status" value="2"/>
</dbReference>
<gene>
    <name evidence="5" type="ORF">L596_014844</name>
</gene>
<feature type="region of interest" description="Disordered" evidence="3">
    <location>
        <begin position="726"/>
        <end position="750"/>
    </location>
</feature>
<name>A0A4U5NDZ0_STECR</name>
<dbReference type="InterPro" id="IPR001611">
    <property type="entry name" value="Leu-rich_rpt"/>
</dbReference>
<dbReference type="Gene3D" id="3.80.10.10">
    <property type="entry name" value="Ribonuclease Inhibitor"/>
    <property type="match status" value="3"/>
</dbReference>
<accession>A0A4U5NDZ0</accession>
<evidence type="ECO:0000256" key="1">
    <source>
        <dbReference type="ARBA" id="ARBA00022614"/>
    </source>
</evidence>